<dbReference type="AlphaFoldDB" id="A0AAW2DNV3"/>
<gene>
    <name evidence="1" type="ORF">SO802_006093</name>
</gene>
<sequence length="88" mass="10335">MATPISDEIAQKIFKAMEEQSDVLKKMGSRLTKQEEAKLKKPPRVEVLNEEKGEDWDERDKANYERSKQFEKLMMSNRDDSSWAIKIT</sequence>
<dbReference type="Proteomes" id="UP001459277">
    <property type="component" value="Unassembled WGS sequence"/>
</dbReference>
<protein>
    <submittedName>
        <fullName evidence="1">Uncharacterized protein</fullName>
    </submittedName>
</protein>
<reference evidence="1 2" key="1">
    <citation type="submission" date="2024-01" db="EMBL/GenBank/DDBJ databases">
        <title>A telomere-to-telomere, gap-free genome of sweet tea (Lithocarpus litseifolius).</title>
        <authorList>
            <person name="Zhou J."/>
        </authorList>
    </citation>
    <scope>NUCLEOTIDE SEQUENCE [LARGE SCALE GENOMIC DNA]</scope>
    <source>
        <strain evidence="1">Zhou-2022a</strain>
        <tissue evidence="1">Leaf</tissue>
    </source>
</reference>
<evidence type="ECO:0000313" key="1">
    <source>
        <dbReference type="EMBL" id="KAL0010985.1"/>
    </source>
</evidence>
<dbReference type="EMBL" id="JAZDWU010000002">
    <property type="protein sequence ID" value="KAL0010985.1"/>
    <property type="molecule type" value="Genomic_DNA"/>
</dbReference>
<keyword evidence="2" id="KW-1185">Reference proteome</keyword>
<organism evidence="1 2">
    <name type="scientific">Lithocarpus litseifolius</name>
    <dbReference type="NCBI Taxonomy" id="425828"/>
    <lineage>
        <taxon>Eukaryota</taxon>
        <taxon>Viridiplantae</taxon>
        <taxon>Streptophyta</taxon>
        <taxon>Embryophyta</taxon>
        <taxon>Tracheophyta</taxon>
        <taxon>Spermatophyta</taxon>
        <taxon>Magnoliopsida</taxon>
        <taxon>eudicotyledons</taxon>
        <taxon>Gunneridae</taxon>
        <taxon>Pentapetalae</taxon>
        <taxon>rosids</taxon>
        <taxon>fabids</taxon>
        <taxon>Fagales</taxon>
        <taxon>Fagaceae</taxon>
        <taxon>Lithocarpus</taxon>
    </lineage>
</organism>
<proteinExistence type="predicted"/>
<evidence type="ECO:0000313" key="2">
    <source>
        <dbReference type="Proteomes" id="UP001459277"/>
    </source>
</evidence>
<comment type="caution">
    <text evidence="1">The sequence shown here is derived from an EMBL/GenBank/DDBJ whole genome shotgun (WGS) entry which is preliminary data.</text>
</comment>
<name>A0AAW2DNV3_9ROSI</name>
<accession>A0AAW2DNV3</accession>